<dbReference type="InterPro" id="IPR008969">
    <property type="entry name" value="CarboxyPept-like_regulatory"/>
</dbReference>
<sequence>MFRNIYALLVFFAFASFATLAYGQSAQVQGRVSDSTGAVIPKAAVRVIDLRTNTERKARTNNAGEYIVTGLNPSLYKIFVDAVGFSSAVSRSLTLNVDQNAVLDFELHIGGKSETVTVNGSSAAINTTDGTVSTVVDRQFVENIPLNGRSFQSLILLSPGTVTATPQGSDTSGEFSVNGQRTDSNSFNMDGASAMNSPNSGQGSTSANTGSTSSATTLGTTQAIVSVDALQEFRISTSTYSAEFGRGAGAQVSFTSRSGTNDYHGTAFDYVRNYAFDANNWFNTYAATPLPKPQERQNDFGGTVGGPLSIPYLISGKDRAFFFFSYEGLRLNQPSAAMIKYVPTNGTFNTATYSDARWKNLRANAAEVLKPILNGFPLPNCSIQQDAQCIDYGDGLSPALITTTTPSTIDSLSARVDFQPWTWMRVFARYSDTESSSAGVNYGTSTDVTVQRTRTYLLGVDSVLHNFISNELRLQYSPSYYAFTSTGQPVEGSVPVTGQQSPNIQTMQGLPPAGGLTEFQLYFPKETSITIRPLLYYANDGTRQFQPNAVDTVTWAHGKHLFKAGANYRQTTTYFGDGALSASPEIFNYIDSAANVLNGIEDSVSVITYSREDPIAKNLGLFFQDEWRITPRISLSSGLRWDLNPPVEVSGAQQYTYTGYVTNPSSVQLAPLGTPLYKTTYTDFGPRFGIATTLFNRPGHETVLRGGVGLFYDTGQSVFNGTLGGLGTGNHLALSKTKFPTPASTILQPTIKPIPPYTLSWVIDPHFVPPSTIQWSATLEQAFGSAQTLSIGYVGTQGRNLTAYLEYDLAPSNPNFSYIEQYQNGGSSSYNALQLQYNRQMAHGLQVLASYTWAHAIDTASTAENGIGPGYLDEIQRGNSDHDVRHNFTTALVYNLPTHYSNLWERAVLGNWSADLWFVARTAFPVQLLGTTFFDPATGDVLSTRLNWNGKNPYIHQTGIPGGKQFNPAVFSAPTTAQLGIGNSPRNFLRGFGENESDVAIQRVFPIYKQSHLQFRAEAFNVFNHPNFGALNVTCGATVAGQACNNPIMGQATGTLSSASLGGLSSLYQHGGPRSLQFELKLQF</sequence>
<feature type="domain" description="TonB-dependent transporter Oar-like beta-barrel" evidence="6">
    <location>
        <begin position="256"/>
        <end position="1055"/>
    </location>
</feature>
<protein>
    <submittedName>
        <fullName evidence="7">TonB-dependent receptor plug</fullName>
    </submittedName>
</protein>
<gene>
    <name evidence="7" type="ordered locus">AciX8_4083</name>
</gene>
<evidence type="ECO:0000256" key="1">
    <source>
        <dbReference type="ARBA" id="ARBA00004442"/>
    </source>
</evidence>
<accession>G8NQ30</accession>
<dbReference type="Pfam" id="PF13620">
    <property type="entry name" value="CarboxypepD_reg"/>
    <property type="match status" value="1"/>
</dbReference>
<feature type="signal peptide" evidence="5">
    <location>
        <begin position="1"/>
        <end position="21"/>
    </location>
</feature>
<dbReference type="SUPFAM" id="SSF49464">
    <property type="entry name" value="Carboxypeptidase regulatory domain-like"/>
    <property type="match status" value="1"/>
</dbReference>
<evidence type="ECO:0000256" key="2">
    <source>
        <dbReference type="ARBA" id="ARBA00023136"/>
    </source>
</evidence>
<evidence type="ECO:0000256" key="3">
    <source>
        <dbReference type="ARBA" id="ARBA00023237"/>
    </source>
</evidence>
<dbReference type="EMBL" id="CP003130">
    <property type="protein sequence ID" value="AEU38364.1"/>
    <property type="molecule type" value="Genomic_DNA"/>
</dbReference>
<dbReference type="AlphaFoldDB" id="G8NQ30"/>
<keyword evidence="8" id="KW-1185">Reference proteome</keyword>
<name>G8NQ30_GRAMM</name>
<dbReference type="eggNOG" id="COG1629">
    <property type="taxonomic scope" value="Bacteria"/>
</dbReference>
<organism evidence="7 8">
    <name type="scientific">Granulicella mallensis (strain ATCC BAA-1857 / DSM 23137 / MP5ACTX8)</name>
    <dbReference type="NCBI Taxonomy" id="682795"/>
    <lineage>
        <taxon>Bacteria</taxon>
        <taxon>Pseudomonadati</taxon>
        <taxon>Acidobacteriota</taxon>
        <taxon>Terriglobia</taxon>
        <taxon>Terriglobales</taxon>
        <taxon>Acidobacteriaceae</taxon>
        <taxon>Granulicella</taxon>
    </lineage>
</organism>
<keyword evidence="3" id="KW-0998">Cell outer membrane</keyword>
<dbReference type="GO" id="GO:0009279">
    <property type="term" value="C:cell outer membrane"/>
    <property type="evidence" value="ECO:0007669"/>
    <property type="project" value="UniProtKB-SubCell"/>
</dbReference>
<dbReference type="SUPFAM" id="SSF56935">
    <property type="entry name" value="Porins"/>
    <property type="match status" value="1"/>
</dbReference>
<dbReference type="Gene3D" id="2.60.40.1120">
    <property type="entry name" value="Carboxypeptidase-like, regulatory domain"/>
    <property type="match status" value="1"/>
</dbReference>
<dbReference type="RefSeq" id="WP_014267235.1">
    <property type="nucleotide sequence ID" value="NC_016631.1"/>
</dbReference>
<dbReference type="InterPro" id="IPR036942">
    <property type="entry name" value="Beta-barrel_TonB_sf"/>
</dbReference>
<feature type="compositionally biased region" description="Polar residues" evidence="4">
    <location>
        <begin position="163"/>
        <end position="198"/>
    </location>
</feature>
<keyword evidence="7" id="KW-0675">Receptor</keyword>
<dbReference type="InterPro" id="IPR057601">
    <property type="entry name" value="Oar-like_b-barrel"/>
</dbReference>
<dbReference type="Pfam" id="PF25183">
    <property type="entry name" value="OMP_b-brl_4"/>
    <property type="match status" value="1"/>
</dbReference>
<proteinExistence type="predicted"/>
<feature type="compositionally biased region" description="Low complexity" evidence="4">
    <location>
        <begin position="199"/>
        <end position="215"/>
    </location>
</feature>
<dbReference type="Gene3D" id="2.40.170.20">
    <property type="entry name" value="TonB-dependent receptor, beta-barrel domain"/>
    <property type="match status" value="1"/>
</dbReference>
<evidence type="ECO:0000313" key="7">
    <source>
        <dbReference type="EMBL" id="AEU38364.1"/>
    </source>
</evidence>
<dbReference type="STRING" id="682795.AciX8_4083"/>
<dbReference type="HOGENOM" id="CLU_006298_0_0_0"/>
<evidence type="ECO:0000259" key="6">
    <source>
        <dbReference type="Pfam" id="PF25183"/>
    </source>
</evidence>
<keyword evidence="2" id="KW-0472">Membrane</keyword>
<dbReference type="Proteomes" id="UP000007113">
    <property type="component" value="Chromosome"/>
</dbReference>
<reference evidence="7 8" key="1">
    <citation type="submission" date="2011-11" db="EMBL/GenBank/DDBJ databases">
        <title>Complete sequence of Granulicella mallensis MP5ACTX8.</title>
        <authorList>
            <consortium name="US DOE Joint Genome Institute"/>
            <person name="Lucas S."/>
            <person name="Copeland A."/>
            <person name="Lapidus A."/>
            <person name="Cheng J.-F."/>
            <person name="Goodwin L."/>
            <person name="Pitluck S."/>
            <person name="Peters L."/>
            <person name="Lu M."/>
            <person name="Detter J.C."/>
            <person name="Han C."/>
            <person name="Tapia R."/>
            <person name="Land M."/>
            <person name="Hauser L."/>
            <person name="Kyrpides N."/>
            <person name="Ivanova N."/>
            <person name="Mikhailova N."/>
            <person name="Pagani I."/>
            <person name="Rawat S."/>
            <person name="Mannisto M."/>
            <person name="Haggblom M."/>
            <person name="Woyke T."/>
        </authorList>
    </citation>
    <scope>NUCLEOTIDE SEQUENCE [LARGE SCALE GENOMIC DNA]</scope>
    <source>
        <strain evidence="8">ATCC BAA-1857 / DSM 23137 / MP5ACTX8</strain>
    </source>
</reference>
<evidence type="ECO:0000256" key="5">
    <source>
        <dbReference type="SAM" id="SignalP"/>
    </source>
</evidence>
<dbReference type="KEGG" id="gma:AciX8_4083"/>
<evidence type="ECO:0000256" key="4">
    <source>
        <dbReference type="SAM" id="MobiDB-lite"/>
    </source>
</evidence>
<evidence type="ECO:0000313" key="8">
    <source>
        <dbReference type="Proteomes" id="UP000007113"/>
    </source>
</evidence>
<comment type="subcellular location">
    <subcellularLocation>
        <location evidence="1">Cell outer membrane</location>
    </subcellularLocation>
</comment>
<feature type="chain" id="PRO_5003512849" evidence="5">
    <location>
        <begin position="22"/>
        <end position="1084"/>
    </location>
</feature>
<keyword evidence="5" id="KW-0732">Signal</keyword>
<feature type="region of interest" description="Disordered" evidence="4">
    <location>
        <begin position="163"/>
        <end position="215"/>
    </location>
</feature>